<protein>
    <submittedName>
        <fullName evidence="1">Uncharacterized protein</fullName>
    </submittedName>
</protein>
<keyword evidence="2" id="KW-1185">Reference proteome</keyword>
<evidence type="ECO:0000313" key="2">
    <source>
        <dbReference type="Proteomes" id="UP001055057"/>
    </source>
</evidence>
<organism evidence="1 2">
    <name type="scientific">Methylobacterium trifolii</name>
    <dbReference type="NCBI Taxonomy" id="1003092"/>
    <lineage>
        <taxon>Bacteria</taxon>
        <taxon>Pseudomonadati</taxon>
        <taxon>Pseudomonadota</taxon>
        <taxon>Alphaproteobacteria</taxon>
        <taxon>Hyphomicrobiales</taxon>
        <taxon>Methylobacteriaceae</taxon>
        <taxon>Methylobacterium</taxon>
    </lineage>
</organism>
<proteinExistence type="predicted"/>
<name>A0ABQ4TWW6_9HYPH</name>
<evidence type="ECO:0000313" key="1">
    <source>
        <dbReference type="EMBL" id="GJE59546.1"/>
    </source>
</evidence>
<sequence>MATTTTIKGMNAGARSVAFAMMAGLALALVQLGQAAALPAHFV</sequence>
<comment type="caution">
    <text evidence="1">The sequence shown here is derived from an EMBL/GenBank/DDBJ whole genome shotgun (WGS) entry which is preliminary data.</text>
</comment>
<reference evidence="1" key="1">
    <citation type="journal article" date="2021" name="Front. Microbiol.">
        <title>Comprehensive Comparative Genomics and Phenotyping of Methylobacterium Species.</title>
        <authorList>
            <person name="Alessa O."/>
            <person name="Ogura Y."/>
            <person name="Fujitani Y."/>
            <person name="Takami H."/>
            <person name="Hayashi T."/>
            <person name="Sahin N."/>
            <person name="Tani A."/>
        </authorList>
    </citation>
    <scope>NUCLEOTIDE SEQUENCE</scope>
    <source>
        <strain evidence="1">DSM 23632</strain>
    </source>
</reference>
<reference evidence="1" key="2">
    <citation type="submission" date="2021-08" db="EMBL/GenBank/DDBJ databases">
        <authorList>
            <person name="Tani A."/>
            <person name="Ola A."/>
            <person name="Ogura Y."/>
            <person name="Katsura K."/>
            <person name="Hayashi T."/>
        </authorList>
    </citation>
    <scope>NUCLEOTIDE SEQUENCE</scope>
    <source>
        <strain evidence="1">DSM 23632</strain>
    </source>
</reference>
<dbReference type="Proteomes" id="UP001055057">
    <property type="component" value="Unassembled WGS sequence"/>
</dbReference>
<gene>
    <name evidence="1" type="ORF">MPOCJGCO_1642</name>
</gene>
<dbReference type="EMBL" id="BPRB01000084">
    <property type="protein sequence ID" value="GJE59546.1"/>
    <property type="molecule type" value="Genomic_DNA"/>
</dbReference>
<accession>A0ABQ4TWW6</accession>
<dbReference type="RefSeq" id="WP_283214969.1">
    <property type="nucleotide sequence ID" value="NZ_BPRB01000084.1"/>
</dbReference>